<protein>
    <submittedName>
        <fullName evidence="4">Sulfotransferase 1C4</fullName>
    </submittedName>
</protein>
<accession>A0A210PHS6</accession>
<evidence type="ECO:0000313" key="4">
    <source>
        <dbReference type="EMBL" id="OWF36031.1"/>
    </source>
</evidence>
<comment type="caution">
    <text evidence="4">The sequence shown here is derived from an EMBL/GenBank/DDBJ whole genome shotgun (WGS) entry which is preliminary data.</text>
</comment>
<dbReference type="Gene3D" id="3.40.50.300">
    <property type="entry name" value="P-loop containing nucleotide triphosphate hydrolases"/>
    <property type="match status" value="2"/>
</dbReference>
<dbReference type="Proteomes" id="UP000242188">
    <property type="component" value="Unassembled WGS sequence"/>
</dbReference>
<sequence length="586" mass="68049">MEIRKIEDRGGEAILTKYYDGIHFTPKTPGNVKDHLEAIKNLKYKKGDVLIDTFPKTGTHWTFDIVKMLKNEQAEYSSGIIMLLDFAPSTEFDALDSPRVLMSHFYPQHIPKFVVDEKCKIVYVYRNPKDTAVSMFSFLKQLNIKGMKGYKGTWEHFFELFTTKSVHYNSWLEHMQSWLDFKKKNPDLPILMISFEDMKKDLRSCVQKIAEHLGTKQDPDFLDEVTNKCQFSAMSKAKSTNEIETAMSADGSNPFYRKGDVGDWKNWLTVAQNEMYDALMEENHITTTTRETMEMRQVTDAGGAALHYKYFDGIYFPPNVIGDVKSHLDAIKKLKHKDGDVLLDTFPKTGTHWGFEIIHMLVTGKAEYYTHKTLALEFEPAESHDALEAPRVLTSHLFPQHIPQSLIENKSKIVYVYRNPKDTAVSMFSFLKILNSEFLDGYESSWENFFMSYMKEKVPYNSWFEHLKAWLDFKKSHPELPILFIAFEDMKKDLRSSVQKIAKFLGVKRDSQFLEEVANKCQFNAMSREKKCKDEMKMGIGGKNPFYRKGEVGVWKDRFTVAQNEMYDTVIKKNVTGIDLDIKYTL</sequence>
<gene>
    <name evidence="4" type="ORF">KP79_PYT24453</name>
</gene>
<keyword evidence="5" id="KW-1185">Reference proteome</keyword>
<feature type="domain" description="Sulfotransferase" evidence="3">
    <location>
        <begin position="47"/>
        <end position="283"/>
    </location>
</feature>
<evidence type="ECO:0000256" key="2">
    <source>
        <dbReference type="ARBA" id="ARBA00022679"/>
    </source>
</evidence>
<dbReference type="InterPro" id="IPR000863">
    <property type="entry name" value="Sulfotransferase_dom"/>
</dbReference>
<proteinExistence type="inferred from homology"/>
<comment type="similarity">
    <text evidence="1">Belongs to the sulfotransferase 1 family.</text>
</comment>
<organism evidence="4 5">
    <name type="scientific">Mizuhopecten yessoensis</name>
    <name type="common">Japanese scallop</name>
    <name type="synonym">Patinopecten yessoensis</name>
    <dbReference type="NCBI Taxonomy" id="6573"/>
    <lineage>
        <taxon>Eukaryota</taxon>
        <taxon>Metazoa</taxon>
        <taxon>Spiralia</taxon>
        <taxon>Lophotrochozoa</taxon>
        <taxon>Mollusca</taxon>
        <taxon>Bivalvia</taxon>
        <taxon>Autobranchia</taxon>
        <taxon>Pteriomorphia</taxon>
        <taxon>Pectinida</taxon>
        <taxon>Pectinoidea</taxon>
        <taxon>Pectinidae</taxon>
        <taxon>Mizuhopecten</taxon>
    </lineage>
</organism>
<dbReference type="PANTHER" id="PTHR11783">
    <property type="entry name" value="SULFOTRANSFERASE SULT"/>
    <property type="match status" value="1"/>
</dbReference>
<evidence type="ECO:0000259" key="3">
    <source>
        <dbReference type="Pfam" id="PF00685"/>
    </source>
</evidence>
<dbReference type="GO" id="GO:0008146">
    <property type="term" value="F:sulfotransferase activity"/>
    <property type="evidence" value="ECO:0007669"/>
    <property type="project" value="InterPro"/>
</dbReference>
<feature type="domain" description="Sulfotransferase" evidence="3">
    <location>
        <begin position="338"/>
        <end position="577"/>
    </location>
</feature>
<keyword evidence="2 4" id="KW-0808">Transferase</keyword>
<dbReference type="AlphaFoldDB" id="A0A210PHS6"/>
<evidence type="ECO:0000256" key="1">
    <source>
        <dbReference type="ARBA" id="ARBA00005771"/>
    </source>
</evidence>
<dbReference type="EMBL" id="NEDP02076684">
    <property type="protein sequence ID" value="OWF36031.1"/>
    <property type="molecule type" value="Genomic_DNA"/>
</dbReference>
<reference evidence="4 5" key="1">
    <citation type="journal article" date="2017" name="Nat. Ecol. Evol.">
        <title>Scallop genome provides insights into evolution of bilaterian karyotype and development.</title>
        <authorList>
            <person name="Wang S."/>
            <person name="Zhang J."/>
            <person name="Jiao W."/>
            <person name="Li J."/>
            <person name="Xun X."/>
            <person name="Sun Y."/>
            <person name="Guo X."/>
            <person name="Huan P."/>
            <person name="Dong B."/>
            <person name="Zhang L."/>
            <person name="Hu X."/>
            <person name="Sun X."/>
            <person name="Wang J."/>
            <person name="Zhao C."/>
            <person name="Wang Y."/>
            <person name="Wang D."/>
            <person name="Huang X."/>
            <person name="Wang R."/>
            <person name="Lv J."/>
            <person name="Li Y."/>
            <person name="Zhang Z."/>
            <person name="Liu B."/>
            <person name="Lu W."/>
            <person name="Hui Y."/>
            <person name="Liang J."/>
            <person name="Zhou Z."/>
            <person name="Hou R."/>
            <person name="Li X."/>
            <person name="Liu Y."/>
            <person name="Li H."/>
            <person name="Ning X."/>
            <person name="Lin Y."/>
            <person name="Zhao L."/>
            <person name="Xing Q."/>
            <person name="Dou J."/>
            <person name="Li Y."/>
            <person name="Mao J."/>
            <person name="Guo H."/>
            <person name="Dou H."/>
            <person name="Li T."/>
            <person name="Mu C."/>
            <person name="Jiang W."/>
            <person name="Fu Q."/>
            <person name="Fu X."/>
            <person name="Miao Y."/>
            <person name="Liu J."/>
            <person name="Yu Q."/>
            <person name="Li R."/>
            <person name="Liao H."/>
            <person name="Li X."/>
            <person name="Kong Y."/>
            <person name="Jiang Z."/>
            <person name="Chourrout D."/>
            <person name="Li R."/>
            <person name="Bao Z."/>
        </authorList>
    </citation>
    <scope>NUCLEOTIDE SEQUENCE [LARGE SCALE GENOMIC DNA]</scope>
    <source>
        <strain evidence="4 5">PY_sf001</strain>
    </source>
</reference>
<dbReference type="OrthoDB" id="6341251at2759"/>
<evidence type="ECO:0000313" key="5">
    <source>
        <dbReference type="Proteomes" id="UP000242188"/>
    </source>
</evidence>
<dbReference type="Pfam" id="PF00685">
    <property type="entry name" value="Sulfotransfer_1"/>
    <property type="match status" value="2"/>
</dbReference>
<dbReference type="InterPro" id="IPR027417">
    <property type="entry name" value="P-loop_NTPase"/>
</dbReference>
<dbReference type="SUPFAM" id="SSF52540">
    <property type="entry name" value="P-loop containing nucleoside triphosphate hydrolases"/>
    <property type="match status" value="2"/>
</dbReference>
<name>A0A210PHS6_MIZYE</name>